<feature type="region of interest" description="Disordered" evidence="1">
    <location>
        <begin position="217"/>
        <end position="240"/>
    </location>
</feature>
<dbReference type="Proteomes" id="UP000265618">
    <property type="component" value="Unassembled WGS sequence"/>
</dbReference>
<dbReference type="GO" id="GO:0007018">
    <property type="term" value="P:microtubule-based movement"/>
    <property type="evidence" value="ECO:0007669"/>
    <property type="project" value="InterPro"/>
</dbReference>
<dbReference type="InterPro" id="IPR026983">
    <property type="entry name" value="DHC"/>
</dbReference>
<reference evidence="4 5" key="1">
    <citation type="journal article" date="2018" name="PLoS ONE">
        <title>The draft genome of Kipferlia bialata reveals reductive genome evolution in fornicate parasites.</title>
        <authorList>
            <person name="Tanifuji G."/>
            <person name="Takabayashi S."/>
            <person name="Kume K."/>
            <person name="Takagi M."/>
            <person name="Nakayama T."/>
            <person name="Kamikawa R."/>
            <person name="Inagaki Y."/>
            <person name="Hashimoto T."/>
        </authorList>
    </citation>
    <scope>NUCLEOTIDE SEQUENCE [LARGE SCALE GENOMIC DNA]</scope>
    <source>
        <strain evidence="4">NY0173</strain>
    </source>
</reference>
<dbReference type="Gene3D" id="1.20.1270.280">
    <property type="match status" value="1"/>
</dbReference>
<evidence type="ECO:0000259" key="2">
    <source>
        <dbReference type="Pfam" id="PF00501"/>
    </source>
</evidence>
<organism evidence="4 5">
    <name type="scientific">Kipferlia bialata</name>
    <dbReference type="NCBI Taxonomy" id="797122"/>
    <lineage>
        <taxon>Eukaryota</taxon>
        <taxon>Metamonada</taxon>
        <taxon>Carpediemonas-like organisms</taxon>
        <taxon>Kipferlia</taxon>
    </lineage>
</organism>
<dbReference type="EMBL" id="BDIP01001273">
    <property type="protein sequence ID" value="GIQ84017.1"/>
    <property type="molecule type" value="Genomic_DNA"/>
</dbReference>
<sequence>MVESTVTVPQASAELLANADTYDDWIEGRDYKNETVATMFRQSVERFSERDAVGERVKLSDTEYGDHYVYKSYRDMGAETDEITKVLDKLGVSMGDTVALYALNKPRWTETDIAIKLRGAITVPLYSTLGPERLQYVLVHCCAQVVFCDAHYLPRLLGSAHLCPDLRAVICLQDFDEAEVLTSARDQYVHADAPANEAQQCFSEARLSLYTINPHTAHSSDAAPDSPEETQATGDGQDLAPFMPWGEEEVDCMQRVLGTMRQSLIDLQLAIEGTIVMSETLQDVLDAVYDARVPASWLKVSWPSKTLGFWVSDVMGRTEQFTRWLETGRPNSYWLTGFFNCTGFLTSMKQEMTRRNKWALDQVNLRTTVLKHVDSSSLSAPPDEGVYIHGLFLDGGNWDRRHGRLVDSPPKVLFSALPVIHVTAANTPQQGLAKLYECPVYKTHARTDLNFITYVYLPTNAPPKKWILRGLALLCSTQ</sequence>
<name>A0A9K3CW12_9EUKA</name>
<dbReference type="Pfam" id="PF00501">
    <property type="entry name" value="AMP-binding"/>
    <property type="match status" value="1"/>
</dbReference>
<protein>
    <submittedName>
        <fullName evidence="4">Dynein heavy chain</fullName>
    </submittedName>
</protein>
<evidence type="ECO:0000313" key="5">
    <source>
        <dbReference type="Proteomes" id="UP000265618"/>
    </source>
</evidence>
<dbReference type="Gene3D" id="3.40.50.980">
    <property type="match status" value="1"/>
</dbReference>
<gene>
    <name evidence="4" type="ORF">KIPB_005436</name>
</gene>
<dbReference type="FunFam" id="3.10.490.20:FF:000010">
    <property type="entry name" value="Dynein heavy chain, putative"/>
    <property type="match status" value="1"/>
</dbReference>
<dbReference type="GO" id="GO:0045505">
    <property type="term" value="F:dynein intermediate chain binding"/>
    <property type="evidence" value="ECO:0007669"/>
    <property type="project" value="InterPro"/>
</dbReference>
<dbReference type="OrthoDB" id="10251809at2759"/>
<dbReference type="PANTHER" id="PTHR46961:SF19">
    <property type="entry name" value="DYNEIN HEAVY CHAIN 5, AXONEMAL"/>
    <property type="match status" value="1"/>
</dbReference>
<dbReference type="SUPFAM" id="SSF56801">
    <property type="entry name" value="Acetyl-CoA synthetase-like"/>
    <property type="match status" value="1"/>
</dbReference>
<dbReference type="Pfam" id="PF18199">
    <property type="entry name" value="Dynein_C"/>
    <property type="match status" value="1"/>
</dbReference>
<proteinExistence type="predicted"/>
<dbReference type="GO" id="GO:0051959">
    <property type="term" value="F:dynein light intermediate chain binding"/>
    <property type="evidence" value="ECO:0007669"/>
    <property type="project" value="InterPro"/>
</dbReference>
<dbReference type="InterPro" id="IPR043160">
    <property type="entry name" value="Dynein_C_barrel"/>
</dbReference>
<accession>A0A9K3CW12</accession>
<feature type="domain" description="Dynein heavy chain C-terminal" evidence="3">
    <location>
        <begin position="237"/>
        <end position="475"/>
    </location>
</feature>
<evidence type="ECO:0000259" key="3">
    <source>
        <dbReference type="Pfam" id="PF18199"/>
    </source>
</evidence>
<feature type="domain" description="AMP-dependent synthetase/ligase" evidence="2">
    <location>
        <begin position="41"/>
        <end position="189"/>
    </location>
</feature>
<dbReference type="InterPro" id="IPR041228">
    <property type="entry name" value="Dynein_C"/>
</dbReference>
<evidence type="ECO:0000256" key="1">
    <source>
        <dbReference type="SAM" id="MobiDB-lite"/>
    </source>
</evidence>
<dbReference type="GO" id="GO:0030286">
    <property type="term" value="C:dynein complex"/>
    <property type="evidence" value="ECO:0007669"/>
    <property type="project" value="InterPro"/>
</dbReference>
<dbReference type="InterPro" id="IPR000873">
    <property type="entry name" value="AMP-dep_synth/lig_dom"/>
</dbReference>
<dbReference type="PANTHER" id="PTHR46961">
    <property type="entry name" value="DYNEIN HEAVY CHAIN 1, AXONEMAL-LIKE PROTEIN"/>
    <property type="match status" value="1"/>
</dbReference>
<dbReference type="AlphaFoldDB" id="A0A9K3CW12"/>
<dbReference type="Gene3D" id="3.10.490.20">
    <property type="match status" value="1"/>
</dbReference>
<evidence type="ECO:0000313" key="4">
    <source>
        <dbReference type="EMBL" id="GIQ84017.1"/>
    </source>
</evidence>
<keyword evidence="5" id="KW-1185">Reference proteome</keyword>
<comment type="caution">
    <text evidence="4">The sequence shown here is derived from an EMBL/GenBank/DDBJ whole genome shotgun (WGS) entry which is preliminary data.</text>
</comment>